<evidence type="ECO:0000256" key="1">
    <source>
        <dbReference type="ARBA" id="ARBA00010679"/>
    </source>
</evidence>
<dbReference type="EMBL" id="DXCL01000036">
    <property type="protein sequence ID" value="HIZ03879.1"/>
    <property type="molecule type" value="Genomic_DNA"/>
</dbReference>
<keyword evidence="7" id="KW-0511">Multifunctional enzyme</keyword>
<dbReference type="SUPFAM" id="SSF48150">
    <property type="entry name" value="DNA-glycosylase"/>
    <property type="match status" value="1"/>
</dbReference>
<evidence type="ECO:0000256" key="5">
    <source>
        <dbReference type="ARBA" id="ARBA00023204"/>
    </source>
</evidence>
<evidence type="ECO:0000256" key="2">
    <source>
        <dbReference type="ARBA" id="ARBA00012720"/>
    </source>
</evidence>
<dbReference type="AlphaFoldDB" id="A0A9D2CZU9"/>
<evidence type="ECO:0000259" key="10">
    <source>
        <dbReference type="SMART" id="SM00478"/>
    </source>
</evidence>
<dbReference type="Gene3D" id="1.10.1670.10">
    <property type="entry name" value="Helix-hairpin-Helix base-excision DNA repair enzymes (C-terminal)"/>
    <property type="match status" value="1"/>
</dbReference>
<proteinExistence type="inferred from homology"/>
<keyword evidence="4" id="KW-0378">Hydrolase</keyword>
<organism evidence="11 12">
    <name type="scientific">Candidatus Borkfalkia avistercoris</name>
    <dbReference type="NCBI Taxonomy" id="2838504"/>
    <lineage>
        <taxon>Bacteria</taxon>
        <taxon>Bacillati</taxon>
        <taxon>Bacillota</taxon>
        <taxon>Clostridia</taxon>
        <taxon>Christensenellales</taxon>
        <taxon>Christensenellaceae</taxon>
        <taxon>Candidatus Borkfalkia</taxon>
    </lineage>
</organism>
<protein>
    <recommendedName>
        <fullName evidence="2">DNA-(apurinic or apyrimidinic site) lyase</fullName>
        <ecNumber evidence="2">4.2.99.18</ecNumber>
    </recommendedName>
</protein>
<dbReference type="Pfam" id="PF07934">
    <property type="entry name" value="OGG_N"/>
    <property type="match status" value="1"/>
</dbReference>
<dbReference type="Gene3D" id="1.10.340.30">
    <property type="entry name" value="Hypothetical protein, domain 2"/>
    <property type="match status" value="1"/>
</dbReference>
<evidence type="ECO:0000256" key="9">
    <source>
        <dbReference type="ARBA" id="ARBA00044632"/>
    </source>
</evidence>
<keyword evidence="8" id="KW-0326">Glycosidase</keyword>
<dbReference type="InterPro" id="IPR012904">
    <property type="entry name" value="OGG_N"/>
</dbReference>
<dbReference type="CDD" id="cd00056">
    <property type="entry name" value="ENDO3c"/>
    <property type="match status" value="1"/>
</dbReference>
<dbReference type="InterPro" id="IPR011257">
    <property type="entry name" value="DNA_glycosylase"/>
</dbReference>
<dbReference type="PANTHER" id="PTHR10242:SF2">
    <property type="entry name" value="N-GLYCOSYLASE_DNA LYASE"/>
    <property type="match status" value="1"/>
</dbReference>
<keyword evidence="5" id="KW-0234">DNA repair</keyword>
<feature type="domain" description="HhH-GPD" evidence="10">
    <location>
        <begin position="111"/>
        <end position="271"/>
    </location>
</feature>
<dbReference type="GO" id="GO:0003684">
    <property type="term" value="F:damaged DNA binding"/>
    <property type="evidence" value="ECO:0007669"/>
    <property type="project" value="InterPro"/>
</dbReference>
<dbReference type="InterPro" id="IPR003265">
    <property type="entry name" value="HhH-GPD_domain"/>
</dbReference>
<dbReference type="SMART" id="SM00478">
    <property type="entry name" value="ENDO3c"/>
    <property type="match status" value="1"/>
</dbReference>
<dbReference type="Gene3D" id="3.30.310.260">
    <property type="match status" value="1"/>
</dbReference>
<keyword evidence="6" id="KW-0456">Lyase</keyword>
<dbReference type="Proteomes" id="UP000824132">
    <property type="component" value="Unassembled WGS sequence"/>
</dbReference>
<name>A0A9D2CZU9_9FIRM</name>
<evidence type="ECO:0000256" key="4">
    <source>
        <dbReference type="ARBA" id="ARBA00022801"/>
    </source>
</evidence>
<evidence type="ECO:0000256" key="3">
    <source>
        <dbReference type="ARBA" id="ARBA00022763"/>
    </source>
</evidence>
<dbReference type="PANTHER" id="PTHR10242">
    <property type="entry name" value="8-OXOGUANINE DNA GLYCOSYLASE"/>
    <property type="match status" value="1"/>
</dbReference>
<evidence type="ECO:0000313" key="11">
    <source>
        <dbReference type="EMBL" id="HIZ03879.1"/>
    </source>
</evidence>
<evidence type="ECO:0000256" key="7">
    <source>
        <dbReference type="ARBA" id="ARBA00023268"/>
    </source>
</evidence>
<dbReference type="GO" id="GO:0006289">
    <property type="term" value="P:nucleotide-excision repair"/>
    <property type="evidence" value="ECO:0007669"/>
    <property type="project" value="InterPro"/>
</dbReference>
<evidence type="ECO:0000256" key="6">
    <source>
        <dbReference type="ARBA" id="ARBA00023239"/>
    </source>
</evidence>
<accession>A0A9D2CZU9</accession>
<dbReference type="EC" id="4.2.99.18" evidence="2"/>
<dbReference type="SUPFAM" id="SSF55945">
    <property type="entry name" value="TATA-box binding protein-like"/>
    <property type="match status" value="1"/>
</dbReference>
<dbReference type="InterPro" id="IPR052054">
    <property type="entry name" value="Oxidative_DNA_repair_enzyme"/>
</dbReference>
<comment type="similarity">
    <text evidence="1">Belongs to the type-1 OGG1 family.</text>
</comment>
<reference evidence="11" key="2">
    <citation type="submission" date="2021-04" db="EMBL/GenBank/DDBJ databases">
        <authorList>
            <person name="Gilroy R."/>
        </authorList>
    </citation>
    <scope>NUCLEOTIDE SEQUENCE</scope>
    <source>
        <strain evidence="11">CHK187-5294</strain>
    </source>
</reference>
<keyword evidence="3" id="KW-0227">DNA damage</keyword>
<comment type="catalytic activity">
    <reaction evidence="9">
        <text>2'-deoxyribonucleotide-(2'-deoxyribose 5'-phosphate)-2'-deoxyribonucleotide-DNA = a 3'-end 2'-deoxyribonucleotide-(2,3-dehydro-2,3-deoxyribose 5'-phosphate)-DNA + a 5'-end 5'-phospho-2'-deoxyribonucleoside-DNA + H(+)</text>
        <dbReference type="Rhea" id="RHEA:66592"/>
        <dbReference type="Rhea" id="RHEA-COMP:13180"/>
        <dbReference type="Rhea" id="RHEA-COMP:16897"/>
        <dbReference type="Rhea" id="RHEA-COMP:17067"/>
        <dbReference type="ChEBI" id="CHEBI:15378"/>
        <dbReference type="ChEBI" id="CHEBI:136412"/>
        <dbReference type="ChEBI" id="CHEBI:157695"/>
        <dbReference type="ChEBI" id="CHEBI:167181"/>
        <dbReference type="EC" id="4.2.99.18"/>
    </reaction>
</comment>
<dbReference type="GO" id="GO:0006284">
    <property type="term" value="P:base-excision repair"/>
    <property type="evidence" value="ECO:0007669"/>
    <property type="project" value="InterPro"/>
</dbReference>
<dbReference type="GO" id="GO:0140078">
    <property type="term" value="F:class I DNA-(apurinic or apyrimidinic site) endonuclease activity"/>
    <property type="evidence" value="ECO:0007669"/>
    <property type="project" value="UniProtKB-EC"/>
</dbReference>
<gene>
    <name evidence="11" type="ORF">H9727_06285</name>
</gene>
<dbReference type="GO" id="GO:0008534">
    <property type="term" value="F:oxidized purine nucleobase lesion DNA N-glycosylase activity"/>
    <property type="evidence" value="ECO:0007669"/>
    <property type="project" value="InterPro"/>
</dbReference>
<evidence type="ECO:0000256" key="8">
    <source>
        <dbReference type="ARBA" id="ARBA00023295"/>
    </source>
</evidence>
<reference evidence="11" key="1">
    <citation type="journal article" date="2021" name="PeerJ">
        <title>Extensive microbial diversity within the chicken gut microbiome revealed by metagenomics and culture.</title>
        <authorList>
            <person name="Gilroy R."/>
            <person name="Ravi A."/>
            <person name="Getino M."/>
            <person name="Pursley I."/>
            <person name="Horton D.L."/>
            <person name="Alikhan N.F."/>
            <person name="Baker D."/>
            <person name="Gharbi K."/>
            <person name="Hall N."/>
            <person name="Watson M."/>
            <person name="Adriaenssens E.M."/>
            <person name="Foster-Nyarko E."/>
            <person name="Jarju S."/>
            <person name="Secka A."/>
            <person name="Antonio M."/>
            <person name="Oren A."/>
            <person name="Chaudhuri R.R."/>
            <person name="La Ragione R."/>
            <person name="Hildebrand F."/>
            <person name="Pallen M.J."/>
        </authorList>
    </citation>
    <scope>NUCLEOTIDE SEQUENCE</scope>
    <source>
        <strain evidence="11">CHK187-5294</strain>
    </source>
</reference>
<evidence type="ECO:0000313" key="12">
    <source>
        <dbReference type="Proteomes" id="UP000824132"/>
    </source>
</evidence>
<dbReference type="InterPro" id="IPR023170">
    <property type="entry name" value="HhH_base_excis_C"/>
</dbReference>
<comment type="caution">
    <text evidence="11">The sequence shown here is derived from an EMBL/GenBank/DDBJ whole genome shotgun (WGS) entry which is preliminary data.</text>
</comment>
<sequence>MEGFVLKSEYFDPSATLGCGQVFRFRPFREGYLAFAEDKACYVFCDGADTHVVSEDAAYFQNYFDVSRDYGEIVRAAKRCGVPALAAAAEKGKGIRILRQNTEEALLWFIVSQNNRIPRIKSIIERICTALGEERSFMGERYFAYPGAAKLAEKGADFYEALGAGYRGAYITKTAEAVAEGGLAPLYALRGGQLRKKLTEFAGVGPKVADCAALFGFADTGAFPVDTWIEKVYREDFGGKSRNREDIAAYFSEKFGEYGGFFQQYLFYYKRG</sequence>